<proteinExistence type="predicted"/>
<dbReference type="RefSeq" id="XP_003099590.2">
    <property type="nucleotide sequence ID" value="XM_003099542.2"/>
</dbReference>
<dbReference type="OMA" id="YVEASCI"/>
<accession>E3MW27</accession>
<dbReference type="PROSITE" id="PS50181">
    <property type="entry name" value="FBOX"/>
    <property type="match status" value="1"/>
</dbReference>
<dbReference type="InterPro" id="IPR001810">
    <property type="entry name" value="F-box_dom"/>
</dbReference>
<dbReference type="AlphaFoldDB" id="E3MW27"/>
<dbReference type="EMBL" id="DS268485">
    <property type="protein sequence ID" value="EFP10398.1"/>
    <property type="molecule type" value="Genomic_DNA"/>
</dbReference>
<dbReference type="CTD" id="9806287"/>
<dbReference type="GeneID" id="9806287"/>
<dbReference type="Proteomes" id="UP000008281">
    <property type="component" value="Unassembled WGS sequence"/>
</dbReference>
<dbReference type="Pfam" id="PF00646">
    <property type="entry name" value="F-box"/>
    <property type="match status" value="1"/>
</dbReference>
<dbReference type="HOGENOM" id="CLU_028840_6_2_1"/>
<feature type="domain" description="F-box" evidence="1">
    <location>
        <begin position="5"/>
        <end position="53"/>
    </location>
</feature>
<name>E3MW27_CAERE</name>
<dbReference type="FunCoup" id="E3MW27">
    <property type="interactions" value="625"/>
</dbReference>
<keyword evidence="3" id="KW-1185">Reference proteome</keyword>
<dbReference type="PANTHER" id="PTHR21503">
    <property type="entry name" value="F-BOX-CONTAINING HYPOTHETICAL PROTEIN C.ELEGANS"/>
    <property type="match status" value="1"/>
</dbReference>
<dbReference type="PANTHER" id="PTHR21503:SF52">
    <property type="entry name" value="F-BOX DOMAIN-CONTAINING PROTEIN"/>
    <property type="match status" value="1"/>
</dbReference>
<organism evidence="3">
    <name type="scientific">Caenorhabditis remanei</name>
    <name type="common">Caenorhabditis vulgaris</name>
    <dbReference type="NCBI Taxonomy" id="31234"/>
    <lineage>
        <taxon>Eukaryota</taxon>
        <taxon>Metazoa</taxon>
        <taxon>Ecdysozoa</taxon>
        <taxon>Nematoda</taxon>
        <taxon>Chromadorea</taxon>
        <taxon>Rhabditida</taxon>
        <taxon>Rhabditina</taxon>
        <taxon>Rhabditomorpha</taxon>
        <taxon>Rhabditoidea</taxon>
        <taxon>Rhabditidae</taxon>
        <taxon>Peloderinae</taxon>
        <taxon>Caenorhabditis</taxon>
    </lineage>
</organism>
<sequence length="331" mass="38068">MTEQPFKLFRLPTVALRNVLQLMNPIELAELSQCSKRALSLIPLSGSRKFRLLINQFSSSIHILAPSNINSFRMYSNSTQSKYILHGTRTFMDSTVKISHCSEDQLYSFWDDQYVGFKTVFLHLSKIFNCAIESARFRPTTPAVINMPIIDLIISRQSEIKELYVGGENLPDEYVIEIFNKLRVTDHLLICHEFSMPPPSSIPFYSKSIDIWSSYWITTEHLNSMRNSTVIKLNWTTLTDRDMMPFLNNWKSGEFPNLQYLSIKSNFLSKNFTAFGLPLLRDTLNPQEHNRHILGLPRTIHGGVDVQRDDGVVATVHFDNGEGVLQMMLLE</sequence>
<evidence type="ECO:0000313" key="2">
    <source>
        <dbReference type="EMBL" id="EFP10398.1"/>
    </source>
</evidence>
<protein>
    <recommendedName>
        <fullName evidence="1">F-box domain-containing protein</fullName>
    </recommendedName>
</protein>
<dbReference type="InterPro" id="IPR012885">
    <property type="entry name" value="F-box_Sdz-33"/>
</dbReference>
<evidence type="ECO:0000259" key="1">
    <source>
        <dbReference type="PROSITE" id="PS50181"/>
    </source>
</evidence>
<dbReference type="Pfam" id="PF07735">
    <property type="entry name" value="FBA_2"/>
    <property type="match status" value="1"/>
</dbReference>
<dbReference type="InParanoid" id="E3MW27"/>
<evidence type="ECO:0000313" key="3">
    <source>
        <dbReference type="Proteomes" id="UP000008281"/>
    </source>
</evidence>
<dbReference type="KEGG" id="crq:GCK72_011384"/>
<reference evidence="2" key="1">
    <citation type="submission" date="2007-07" db="EMBL/GenBank/DDBJ databases">
        <title>PCAP assembly of the Caenorhabditis remanei genome.</title>
        <authorList>
            <consortium name="The Caenorhabditis remanei Sequencing Consortium"/>
            <person name="Wilson R.K."/>
        </authorList>
    </citation>
    <scope>NUCLEOTIDE SEQUENCE [LARGE SCALE GENOMIC DNA]</scope>
    <source>
        <strain evidence="2">PB4641</strain>
    </source>
</reference>
<gene>
    <name evidence="2" type="ORF">CRE_22964</name>
</gene>